<evidence type="ECO:0008006" key="3">
    <source>
        <dbReference type="Google" id="ProtNLM"/>
    </source>
</evidence>
<gene>
    <name evidence="1" type="ORF">GIY56_09880</name>
</gene>
<dbReference type="GO" id="GO:0006635">
    <property type="term" value="P:fatty acid beta-oxidation"/>
    <property type="evidence" value="ECO:0007669"/>
    <property type="project" value="TreeGrafter"/>
</dbReference>
<protein>
    <recommendedName>
        <fullName evidence="3">Enoyl-CoA hydratase/isomerase family protein</fullName>
    </recommendedName>
</protein>
<dbReference type="AlphaFoldDB" id="A0A6L6HN71"/>
<dbReference type="PANTHER" id="PTHR43612">
    <property type="entry name" value="TRIFUNCTIONAL ENZYME SUBUNIT ALPHA"/>
    <property type="match status" value="1"/>
</dbReference>
<dbReference type="PANTHER" id="PTHR43612:SF3">
    <property type="entry name" value="TRIFUNCTIONAL ENZYME SUBUNIT ALPHA, MITOCHONDRIAL"/>
    <property type="match status" value="1"/>
</dbReference>
<comment type="caution">
    <text evidence="1">The sequence shown here is derived from an EMBL/GenBank/DDBJ whole genome shotgun (WGS) entry which is preliminary data.</text>
</comment>
<dbReference type="Gene3D" id="3.90.226.10">
    <property type="entry name" value="2-enoyl-CoA Hydratase, Chain A, domain 1"/>
    <property type="match status" value="1"/>
</dbReference>
<dbReference type="InterPro" id="IPR050136">
    <property type="entry name" value="FA_oxidation_alpha_subunit"/>
</dbReference>
<evidence type="ECO:0000313" key="1">
    <source>
        <dbReference type="EMBL" id="MTE00596.1"/>
    </source>
</evidence>
<dbReference type="Proteomes" id="UP000481417">
    <property type="component" value="Unassembled WGS sequence"/>
</dbReference>
<dbReference type="Pfam" id="PF00378">
    <property type="entry name" value="ECH_1"/>
    <property type="match status" value="1"/>
</dbReference>
<reference evidence="1 2" key="1">
    <citation type="submission" date="2019-11" db="EMBL/GenBank/DDBJ databases">
        <authorList>
            <person name="Lang L."/>
        </authorList>
    </citation>
    <scope>NUCLEOTIDE SEQUENCE [LARGE SCALE GENOMIC DNA]</scope>
    <source>
        <strain evidence="1 2">YIM 132242</strain>
    </source>
</reference>
<keyword evidence="2" id="KW-1185">Reference proteome</keyword>
<dbReference type="EMBL" id="WMBT01000004">
    <property type="protein sequence ID" value="MTE00596.1"/>
    <property type="molecule type" value="Genomic_DNA"/>
</dbReference>
<dbReference type="InterPro" id="IPR029045">
    <property type="entry name" value="ClpP/crotonase-like_dom_sf"/>
</dbReference>
<proteinExistence type="predicted"/>
<dbReference type="SUPFAM" id="SSF52096">
    <property type="entry name" value="ClpP/crotonase"/>
    <property type="match status" value="1"/>
</dbReference>
<name>A0A6L6HN71_9RHOB</name>
<organism evidence="1 2">
    <name type="scientific">Paracoccus lichenicola</name>
    <dbReference type="NCBI Taxonomy" id="2665644"/>
    <lineage>
        <taxon>Bacteria</taxon>
        <taxon>Pseudomonadati</taxon>
        <taxon>Pseudomonadota</taxon>
        <taxon>Alphaproteobacteria</taxon>
        <taxon>Rhodobacterales</taxon>
        <taxon>Paracoccaceae</taxon>
        <taxon>Paracoccus</taxon>
    </lineage>
</organism>
<dbReference type="CDD" id="cd06558">
    <property type="entry name" value="crotonase-like"/>
    <property type="match status" value="1"/>
</dbReference>
<evidence type="ECO:0000313" key="2">
    <source>
        <dbReference type="Proteomes" id="UP000481417"/>
    </source>
</evidence>
<dbReference type="GO" id="GO:0016509">
    <property type="term" value="F:long-chain (3S)-3-hydroxyacyl-CoA dehydrogenase (NAD+) activity"/>
    <property type="evidence" value="ECO:0007669"/>
    <property type="project" value="TreeGrafter"/>
</dbReference>
<accession>A0A6L6HN71</accession>
<sequence length="487" mass="51703">MQVHYTTAHYMGASAFVCRGGQDMTKQPPELAEFRYDLIEDGIGHLIFDMPGRTMNVFSNRAIHESEAVADWLKTSGLKGLVVSSGKGTAFCAGADLGELAQAYAMIIAAPESQRWRIGRDHFSPIGRAFRKLETAGVPVAFAINGLALGGGCEFALAGHYRVLADTPATALGLPESLVGLLPGGGGTQRLPRLVGIEAAMPVLLDAARFTPADAVAAGVAHRVVPAGQEIAACVEWIKGNPQPKQPWDRDDHVLPTQAEVSARLAELRRAREEETGGHYPAITAILDCVEFGMPLAMDAAVSKEIDIFADLIKRPEPRDMISSLFLGKQIWQKQRKADALPKAYDAIAAAIRKAWADVAARFDPQAVESAARWARLTVPIPADGQARPVPAEVLGHHRGIAATGTWIDAPQGQDQIIAGALLGAAVVAALEQGSGLDPDSRRAADFHSINAAGFPAYLGGPFALYDSIGSEGVRRLIAPVATETAR</sequence>
<dbReference type="GO" id="GO:0004300">
    <property type="term" value="F:enoyl-CoA hydratase activity"/>
    <property type="evidence" value="ECO:0007669"/>
    <property type="project" value="TreeGrafter"/>
</dbReference>
<dbReference type="InterPro" id="IPR001753">
    <property type="entry name" value="Enoyl-CoA_hydra/iso"/>
</dbReference>